<sequence>MTYMKHHTKWAFLMILTLVTSVLSSLFFVSSTVGASGEQITADQLKQQSRLSFTLRDAQETAYTVYIFAEDEEVSTLTELDSWGDNNAGDVIYTGSYHAAILKSGEAFGTVQHVNLELDTIILRQNSNFVVDSRESGIPDLLMITEWGSSNVNMIKTFVIQSGELKRVGYVLNDGKTGGDSTVATRDQGIRTLSDGRVQFRYYNNVQGIYEFNTFKMNVNQLQMRLDDTRNQKIAAWPNSGVGNRAYLKSLKDAASKGQLPGRTDIKTGLTLKTVQKKLGKPKSKSNGEWGAVYKYANFGIGFDAYLHELKSKSRVSVIELYNEKQYLSPDDIKLWLGKPSSEYYNEAVGGYEMIYKWGKHGIMFNYEEEDDLIDYTVIY</sequence>
<dbReference type="InterPro" id="IPR025453">
    <property type="entry name" value="DUF4309"/>
</dbReference>
<evidence type="ECO:0000313" key="2">
    <source>
        <dbReference type="Proteomes" id="UP000198538"/>
    </source>
</evidence>
<keyword evidence="2" id="KW-1185">Reference proteome</keyword>
<dbReference type="AlphaFoldDB" id="A0A1G5CIP0"/>
<proteinExistence type="predicted"/>
<evidence type="ECO:0008006" key="3">
    <source>
        <dbReference type="Google" id="ProtNLM"/>
    </source>
</evidence>
<reference evidence="2" key="1">
    <citation type="submission" date="2016-10" db="EMBL/GenBank/DDBJ databases">
        <authorList>
            <person name="Varghese N."/>
            <person name="Submissions S."/>
        </authorList>
    </citation>
    <scope>NUCLEOTIDE SEQUENCE [LARGE SCALE GENOMIC DNA]</scope>
    <source>
        <strain evidence="2">BL9</strain>
    </source>
</reference>
<accession>A0A1G5CIP0</accession>
<dbReference type="Proteomes" id="UP000198538">
    <property type="component" value="Unassembled WGS sequence"/>
</dbReference>
<dbReference type="Pfam" id="PF14172">
    <property type="entry name" value="DUF4309"/>
    <property type="match status" value="1"/>
</dbReference>
<gene>
    <name evidence="1" type="ORF">SAMN05720606_102103</name>
</gene>
<evidence type="ECO:0000313" key="1">
    <source>
        <dbReference type="EMBL" id="SCY02385.1"/>
    </source>
</evidence>
<dbReference type="EMBL" id="FMVM01000002">
    <property type="protein sequence ID" value="SCY02385.1"/>
    <property type="molecule type" value="Genomic_DNA"/>
</dbReference>
<organism evidence="1 2">
    <name type="scientific">Paenibacillus polysaccharolyticus</name>
    <dbReference type="NCBI Taxonomy" id="582692"/>
    <lineage>
        <taxon>Bacteria</taxon>
        <taxon>Bacillati</taxon>
        <taxon>Bacillota</taxon>
        <taxon>Bacilli</taxon>
        <taxon>Bacillales</taxon>
        <taxon>Paenibacillaceae</taxon>
        <taxon>Paenibacillus</taxon>
    </lineage>
</organism>
<name>A0A1G5CIP0_9BACL</name>
<dbReference type="RefSeq" id="WP_090915873.1">
    <property type="nucleotide sequence ID" value="NZ_FMVM01000002.1"/>
</dbReference>
<protein>
    <recommendedName>
        <fullName evidence="3">DUF4309 domain-containing protein</fullName>
    </recommendedName>
</protein>